<feature type="compositionally biased region" description="Basic and acidic residues" evidence="1">
    <location>
        <begin position="767"/>
        <end position="777"/>
    </location>
</feature>
<evidence type="ECO:0000313" key="2">
    <source>
        <dbReference type="EMBL" id="PNS18911.1"/>
    </source>
</evidence>
<feature type="region of interest" description="Disordered" evidence="1">
    <location>
        <begin position="609"/>
        <end position="634"/>
    </location>
</feature>
<dbReference type="EMBL" id="NKHZ01000039">
    <property type="protein sequence ID" value="PNS18911.1"/>
    <property type="molecule type" value="Genomic_DNA"/>
</dbReference>
<dbReference type="OrthoDB" id="30417at2759"/>
<feature type="region of interest" description="Disordered" evidence="1">
    <location>
        <begin position="329"/>
        <end position="351"/>
    </location>
</feature>
<feature type="compositionally biased region" description="Basic residues" evidence="1">
    <location>
        <begin position="969"/>
        <end position="983"/>
    </location>
</feature>
<evidence type="ECO:0000256" key="1">
    <source>
        <dbReference type="SAM" id="MobiDB-lite"/>
    </source>
</evidence>
<feature type="region of interest" description="Disordered" evidence="1">
    <location>
        <begin position="240"/>
        <end position="268"/>
    </location>
</feature>
<keyword evidence="3" id="KW-1185">Reference proteome</keyword>
<feature type="compositionally biased region" description="Basic and acidic residues" evidence="1">
    <location>
        <begin position="616"/>
        <end position="625"/>
    </location>
</feature>
<dbReference type="STRING" id="2082308.A0A2K1QV21"/>
<sequence>MSTSPLSPFSQIFGHHEEYARRLVESTPPHQISDQSLRQYHIHSQLESLTEANEDHVLRGSRSGAATRSASSTLPFEKIRLPLDNAAIFPAPVLGEIDPNNQRVRSVAGNTDSPTASLKKKKAEQILKQHGSPPGIRVTAGGRIVPSEQSPLCSPRYGYSAVQKNGGLIKFAPGYPPPPKSFSSYAKSLPNGWVLQDPSGKLVQVVDGRFLMIQESNGIPQLYITAPNVTNMAWSQFHEANAKPASDRPPKSDTGSKPDTMKDPTIPSASGQIAALEKHYQKLEAERRSLDKTEVLKRNELTGNAYTQLVQKRRELVERQDKIRRSIKALKETQNDAGQVESADTTDPRTDTQLPQLAIQPPFLMQGQFPMDSNMSGIRMPLMLPAGPGELPVLVPQPYYPGALPQFFPMGSYLPAVSSSATSSMAAPGTAPMAMYPEIHQPLTSAPTNYGSIGSSENDKDASHSLRPAVTTQRSALNPMSPIYEPGGSKTNTPEKKRPSTRDLALDNSIIMATGASKSTEGSGSHDSRSTHNSSEASYATADFFPNNPREHSLRKDAYPLPRKQPKPVAHSSITTHLSNSEEAIAQPEMERHNPNWNPTIPDQVFQRTASASMSTREKTGDNRHASPANAGVASDNIQAEGFRAGLVRAPIGVDKSKEWLDGYCKGLLQSAQPSSDPSSESNQSRLVIRLPSGKSTTSPAPANVTITAPSPQLGTGQAAPQKVDLSSLKQLVSSPANENAILSPDPDGPSVDAIQGKTLGAWSKENSSRGTDEGHARGQRSSSVDKRISSSGMVHFDSAAKVAVSDFAQTRVEPEDLTGGHRTFSAQTQPARDLSSSYFQRAYGAHRVLSSPMDWRSGTTVAQVAGLAGGYFAQFDGTSSKPAPKSGIGQDNHSSLTTATKFKEGSMPQDGPCSPDKTSATSSPKKAVSPAKAKFAAIAGKAGIKVRTDRPVSKESNDLEPMSPQERRRWRNVWKKRNTGIE</sequence>
<feature type="region of interest" description="Disordered" evidence="1">
    <location>
        <begin position="763"/>
        <end position="788"/>
    </location>
</feature>
<accession>A0A2K1QV21</accession>
<protein>
    <submittedName>
        <fullName evidence="2">Uncharacterized protein</fullName>
    </submittedName>
</protein>
<feature type="region of interest" description="Disordered" evidence="1">
    <location>
        <begin position="692"/>
        <end position="723"/>
    </location>
</feature>
<feature type="compositionally biased region" description="Basic and acidic residues" evidence="1">
    <location>
        <begin position="493"/>
        <end position="505"/>
    </location>
</feature>
<organism evidence="2 3">
    <name type="scientific">Sphaceloma murrayae</name>
    <dbReference type="NCBI Taxonomy" id="2082308"/>
    <lineage>
        <taxon>Eukaryota</taxon>
        <taxon>Fungi</taxon>
        <taxon>Dikarya</taxon>
        <taxon>Ascomycota</taxon>
        <taxon>Pezizomycotina</taxon>
        <taxon>Dothideomycetes</taxon>
        <taxon>Dothideomycetidae</taxon>
        <taxon>Myriangiales</taxon>
        <taxon>Elsinoaceae</taxon>
        <taxon>Sphaceloma</taxon>
    </lineage>
</organism>
<feature type="compositionally biased region" description="Basic and acidic residues" evidence="1">
    <location>
        <begin position="947"/>
        <end position="958"/>
    </location>
</feature>
<reference evidence="2 3" key="1">
    <citation type="submission" date="2017-06" db="EMBL/GenBank/DDBJ databases">
        <title>Draft genome sequence of a variant of Elsinoe murrayae.</title>
        <authorList>
            <person name="Cheng Q."/>
        </authorList>
    </citation>
    <scope>NUCLEOTIDE SEQUENCE [LARGE SCALE GENOMIC DNA]</scope>
    <source>
        <strain evidence="2 3">CQ-2017a</strain>
    </source>
</reference>
<feature type="compositionally biased region" description="Low complexity" evidence="1">
    <location>
        <begin position="918"/>
        <end position="930"/>
    </location>
</feature>
<comment type="caution">
    <text evidence="2">The sequence shown here is derived from an EMBL/GenBank/DDBJ whole genome shotgun (WGS) entry which is preliminary data.</text>
</comment>
<feature type="compositionally biased region" description="Basic and acidic residues" evidence="1">
    <location>
        <begin position="245"/>
        <end position="262"/>
    </location>
</feature>
<feature type="compositionally biased region" description="Basic and acidic residues" evidence="1">
    <location>
        <begin position="549"/>
        <end position="558"/>
    </location>
</feature>
<feature type="region of interest" description="Disordered" evidence="1">
    <location>
        <begin position="445"/>
        <end position="576"/>
    </location>
</feature>
<dbReference type="InParanoid" id="A0A2K1QV21"/>
<name>A0A2K1QV21_9PEZI</name>
<feature type="compositionally biased region" description="Polar residues" evidence="1">
    <location>
        <begin position="694"/>
        <end position="716"/>
    </location>
</feature>
<proteinExistence type="predicted"/>
<feature type="region of interest" description="Disordered" evidence="1">
    <location>
        <begin position="903"/>
        <end position="930"/>
    </location>
</feature>
<dbReference type="Proteomes" id="UP000243797">
    <property type="component" value="Unassembled WGS sequence"/>
</dbReference>
<feature type="region of interest" description="Disordered" evidence="1">
    <location>
        <begin position="947"/>
        <end position="983"/>
    </location>
</feature>
<feature type="compositionally biased region" description="Polar residues" evidence="1">
    <location>
        <begin position="445"/>
        <end position="456"/>
    </location>
</feature>
<evidence type="ECO:0000313" key="3">
    <source>
        <dbReference type="Proteomes" id="UP000243797"/>
    </source>
</evidence>
<dbReference type="AlphaFoldDB" id="A0A2K1QV21"/>
<gene>
    <name evidence="2" type="ORF">CAC42_5450</name>
</gene>